<accession>A0ACC0ZQ12</accession>
<evidence type="ECO:0000313" key="1">
    <source>
        <dbReference type="EMBL" id="KAJ0054327.1"/>
    </source>
</evidence>
<keyword evidence="2" id="KW-1185">Reference proteome</keyword>
<comment type="caution">
    <text evidence="1">The sequence shown here is derived from an EMBL/GenBank/DDBJ whole genome shotgun (WGS) entry which is preliminary data.</text>
</comment>
<protein>
    <submittedName>
        <fullName evidence="1">Uncharacterized protein</fullName>
    </submittedName>
</protein>
<proteinExistence type="predicted"/>
<gene>
    <name evidence="1" type="ORF">Pint_00817</name>
</gene>
<dbReference type="Proteomes" id="UP001163603">
    <property type="component" value="Chromosome 1"/>
</dbReference>
<name>A0ACC0ZQ12_9ROSI</name>
<sequence length="180" mass="20303">MGMGMSTYKFLIVFVVSLILFVNLCNGNEVVTKICQQTRDVQFCLNTFESDVRSNAVADAHGMALLSISITNNNIQDTMDRFPDIRQTLKDRISKHRLNVCQYDYRRAFREFRGAYFLVDKNSYWDSMDAVANATNRVIECQNVYRSSDPIGESPIAADNLKVISLSGLISAIINILLGN</sequence>
<reference evidence="2" key="1">
    <citation type="journal article" date="2023" name="G3 (Bethesda)">
        <title>Genome assembly and association tests identify interacting loci associated with vigor, precocity, and sex in interspecific pistachio rootstocks.</title>
        <authorList>
            <person name="Palmer W."/>
            <person name="Jacygrad E."/>
            <person name="Sagayaradj S."/>
            <person name="Cavanaugh K."/>
            <person name="Han R."/>
            <person name="Bertier L."/>
            <person name="Beede B."/>
            <person name="Kafkas S."/>
            <person name="Golino D."/>
            <person name="Preece J."/>
            <person name="Michelmore R."/>
        </authorList>
    </citation>
    <scope>NUCLEOTIDE SEQUENCE [LARGE SCALE GENOMIC DNA]</scope>
</reference>
<dbReference type="EMBL" id="CM047736">
    <property type="protein sequence ID" value="KAJ0054327.1"/>
    <property type="molecule type" value="Genomic_DNA"/>
</dbReference>
<organism evidence="1 2">
    <name type="scientific">Pistacia integerrima</name>
    <dbReference type="NCBI Taxonomy" id="434235"/>
    <lineage>
        <taxon>Eukaryota</taxon>
        <taxon>Viridiplantae</taxon>
        <taxon>Streptophyta</taxon>
        <taxon>Embryophyta</taxon>
        <taxon>Tracheophyta</taxon>
        <taxon>Spermatophyta</taxon>
        <taxon>Magnoliopsida</taxon>
        <taxon>eudicotyledons</taxon>
        <taxon>Gunneridae</taxon>
        <taxon>Pentapetalae</taxon>
        <taxon>rosids</taxon>
        <taxon>malvids</taxon>
        <taxon>Sapindales</taxon>
        <taxon>Anacardiaceae</taxon>
        <taxon>Pistacia</taxon>
    </lineage>
</organism>
<evidence type="ECO:0000313" key="2">
    <source>
        <dbReference type="Proteomes" id="UP001163603"/>
    </source>
</evidence>